<evidence type="ECO:0000313" key="3">
    <source>
        <dbReference type="EMBL" id="KPL51262.1"/>
    </source>
</evidence>
<evidence type="ECO:0000259" key="1">
    <source>
        <dbReference type="Pfam" id="PF00534"/>
    </source>
</evidence>
<dbReference type="Pfam" id="PF00534">
    <property type="entry name" value="Glycos_transf_1"/>
    <property type="match status" value="1"/>
</dbReference>
<dbReference type="STRING" id="665126.ABB55_02690"/>
<dbReference type="InterPro" id="IPR050194">
    <property type="entry name" value="Glycosyltransferase_grp1"/>
</dbReference>
<evidence type="ECO:0008006" key="5">
    <source>
        <dbReference type="Google" id="ProtNLM"/>
    </source>
</evidence>
<dbReference type="Proteomes" id="UP000048984">
    <property type="component" value="Unassembled WGS sequence"/>
</dbReference>
<reference evidence="3 4" key="1">
    <citation type="submission" date="2015-09" db="EMBL/GenBank/DDBJ databases">
        <authorList>
            <person name="Jackson K.R."/>
            <person name="Lunt B.L."/>
            <person name="Fisher J.N.B."/>
            <person name="Gardner A.V."/>
            <person name="Bailey M.E."/>
            <person name="Deus L.M."/>
            <person name="Earl A.S."/>
            <person name="Gibby P.D."/>
            <person name="Hartmann K.A."/>
            <person name="Liu J.E."/>
            <person name="Manci A.M."/>
            <person name="Nielsen D.A."/>
            <person name="Solomon M.B."/>
            <person name="Breakwell D.P."/>
            <person name="Burnett S.H."/>
            <person name="Grose J.H."/>
        </authorList>
    </citation>
    <scope>NUCLEOTIDE SEQUENCE [LARGE SCALE GENOMIC DNA]</scope>
    <source>
        <strain evidence="3 4">16</strain>
    </source>
</reference>
<dbReference type="Gene3D" id="3.40.50.2000">
    <property type="entry name" value="Glycogen Phosphorylase B"/>
    <property type="match status" value="2"/>
</dbReference>
<dbReference type="InterPro" id="IPR001296">
    <property type="entry name" value="Glyco_trans_1"/>
</dbReference>
<evidence type="ECO:0000313" key="4">
    <source>
        <dbReference type="Proteomes" id="UP000048984"/>
    </source>
</evidence>
<proteinExistence type="predicted"/>
<dbReference type="AlphaFoldDB" id="A0A0P6VGV8"/>
<sequence>MTVATPRLRVLAFSPLFLPFLGGIEILLRTLLPALRQRGIETAVVTESAEGLASREEMDGTRVYRLPLSGAVRSRNALEPLRVMQQLRAIVAEERPDALHLHSVAQAAAYYVERLLSQGGALPYLVSLHGALETEDQLQVVRGLLAGARAVSGVSQACLDSAAPFLPAGSARQLIYNGIPDTDLRCAPWRQGETARLLCVGRLQLEKGYDLAIAALAIAVARGFDGRLAIIGRGEQELNFRALAARLGIADRVDFLGELAPSLVAAEMARAHALLAPSRMREGFGLVVAEAGRMGVPAIVAKTGGLSEVVIDGRSGLVVPREDADALADALLRLFRSEGHWRDLGAQARERVVTTFGHDACVEGYVRFYADHLGEKRRAL</sequence>
<name>A0A0P6VGV8_9HYPH</name>
<comment type="caution">
    <text evidence="3">The sequence shown here is derived from an EMBL/GenBank/DDBJ whole genome shotgun (WGS) entry which is preliminary data.</text>
</comment>
<feature type="domain" description="Glycosyl transferase family 1" evidence="1">
    <location>
        <begin position="193"/>
        <end position="351"/>
    </location>
</feature>
<gene>
    <name evidence="3" type="ORF">ABB55_02690</name>
</gene>
<dbReference type="CDD" id="cd03801">
    <property type="entry name" value="GT4_PimA-like"/>
    <property type="match status" value="1"/>
</dbReference>
<protein>
    <recommendedName>
        <fullName evidence="5">Glycosyl transferase family 1</fullName>
    </recommendedName>
</protein>
<evidence type="ECO:0000259" key="2">
    <source>
        <dbReference type="Pfam" id="PF13579"/>
    </source>
</evidence>
<dbReference type="SUPFAM" id="SSF53756">
    <property type="entry name" value="UDP-Glycosyltransferase/glycogen phosphorylase"/>
    <property type="match status" value="1"/>
</dbReference>
<dbReference type="PANTHER" id="PTHR45947:SF3">
    <property type="entry name" value="SULFOQUINOVOSYL TRANSFERASE SQD2"/>
    <property type="match status" value="1"/>
</dbReference>
<dbReference type="PANTHER" id="PTHR45947">
    <property type="entry name" value="SULFOQUINOVOSYL TRANSFERASE SQD2"/>
    <property type="match status" value="1"/>
</dbReference>
<dbReference type="GO" id="GO:0016758">
    <property type="term" value="F:hexosyltransferase activity"/>
    <property type="evidence" value="ECO:0007669"/>
    <property type="project" value="TreeGrafter"/>
</dbReference>
<organism evidence="3 4">
    <name type="scientific">Prosthecodimorpha hirschii</name>
    <dbReference type="NCBI Taxonomy" id="665126"/>
    <lineage>
        <taxon>Bacteria</taxon>
        <taxon>Pseudomonadati</taxon>
        <taxon>Pseudomonadota</taxon>
        <taxon>Alphaproteobacteria</taxon>
        <taxon>Hyphomicrobiales</taxon>
        <taxon>Ancalomicrobiaceae</taxon>
        <taxon>Prosthecodimorpha</taxon>
    </lineage>
</organism>
<dbReference type="RefSeq" id="WP_054357425.1">
    <property type="nucleotide sequence ID" value="NZ_LJYW01000001.1"/>
</dbReference>
<dbReference type="InterPro" id="IPR028098">
    <property type="entry name" value="Glyco_trans_4-like_N"/>
</dbReference>
<accession>A0A0P6VGV8</accession>
<reference evidence="3 4" key="2">
    <citation type="submission" date="2015-10" db="EMBL/GenBank/DDBJ databases">
        <title>Draft Genome Sequence of Prosthecomicrobium hirschii ATCC 27832.</title>
        <authorList>
            <person name="Daniel J."/>
            <person name="Givan S.A."/>
            <person name="Brun Y.V."/>
            <person name="Brown P.J."/>
        </authorList>
    </citation>
    <scope>NUCLEOTIDE SEQUENCE [LARGE SCALE GENOMIC DNA]</scope>
    <source>
        <strain evidence="3 4">16</strain>
    </source>
</reference>
<dbReference type="EMBL" id="LJYW01000001">
    <property type="protein sequence ID" value="KPL51262.1"/>
    <property type="molecule type" value="Genomic_DNA"/>
</dbReference>
<keyword evidence="4" id="KW-1185">Reference proteome</keyword>
<dbReference type="Pfam" id="PF13579">
    <property type="entry name" value="Glyco_trans_4_4"/>
    <property type="match status" value="1"/>
</dbReference>
<feature type="domain" description="Glycosyltransferase subfamily 4-like N-terminal" evidence="2">
    <location>
        <begin position="22"/>
        <end position="161"/>
    </location>
</feature>